<dbReference type="GO" id="GO:0006355">
    <property type="term" value="P:regulation of DNA-templated transcription"/>
    <property type="evidence" value="ECO:0007669"/>
    <property type="project" value="InterPro"/>
</dbReference>
<keyword evidence="6" id="KW-1185">Reference proteome</keyword>
<dbReference type="OrthoDB" id="10056939at2759"/>
<dbReference type="CDD" id="cd00086">
    <property type="entry name" value="homeodomain"/>
    <property type="match status" value="1"/>
</dbReference>
<keyword evidence="2" id="KW-0371">Homeobox</keyword>
<gene>
    <name evidence="5" type="ORF">TVAG_496090</name>
</gene>
<proteinExistence type="predicted"/>
<dbReference type="Gene3D" id="1.10.10.60">
    <property type="entry name" value="Homeodomain-like"/>
    <property type="match status" value="1"/>
</dbReference>
<dbReference type="Pfam" id="PF05920">
    <property type="entry name" value="Homeobox_KN"/>
    <property type="match status" value="1"/>
</dbReference>
<dbReference type="RefSeq" id="XP_001327813.1">
    <property type="nucleotide sequence ID" value="XM_001327778.1"/>
</dbReference>
<dbReference type="InterPro" id="IPR008422">
    <property type="entry name" value="KN_HD"/>
</dbReference>
<dbReference type="GO" id="GO:0003677">
    <property type="term" value="F:DNA binding"/>
    <property type="evidence" value="ECO:0007669"/>
    <property type="project" value="UniProtKB-KW"/>
</dbReference>
<dbReference type="SUPFAM" id="SSF46689">
    <property type="entry name" value="Homeodomain-like"/>
    <property type="match status" value="1"/>
</dbReference>
<evidence type="ECO:0000256" key="2">
    <source>
        <dbReference type="ARBA" id="ARBA00023155"/>
    </source>
</evidence>
<evidence type="ECO:0000313" key="6">
    <source>
        <dbReference type="Proteomes" id="UP000001542"/>
    </source>
</evidence>
<keyword evidence="3" id="KW-0539">Nucleus</keyword>
<feature type="domain" description="Homeobox" evidence="4">
    <location>
        <begin position="99"/>
        <end position="160"/>
    </location>
</feature>
<dbReference type="SMR" id="A2DVP8"/>
<evidence type="ECO:0000313" key="5">
    <source>
        <dbReference type="EMBL" id="EAY15590.1"/>
    </source>
</evidence>
<dbReference type="VEuPathDB" id="TrichDB:TVAG_496090"/>
<name>A2DVP8_TRIV3</name>
<dbReference type="InParanoid" id="A2DVP8"/>
<keyword evidence="1" id="KW-0238">DNA-binding</keyword>
<protein>
    <recommendedName>
        <fullName evidence="4">Homeobox domain-containing protein</fullName>
    </recommendedName>
</protein>
<evidence type="ECO:0000256" key="3">
    <source>
        <dbReference type="ARBA" id="ARBA00023242"/>
    </source>
</evidence>
<dbReference type="AlphaFoldDB" id="A2DVP8"/>
<evidence type="ECO:0000256" key="1">
    <source>
        <dbReference type="ARBA" id="ARBA00023125"/>
    </source>
</evidence>
<dbReference type="KEGG" id="tva:4773593"/>
<organism evidence="5 6">
    <name type="scientific">Trichomonas vaginalis (strain ATCC PRA-98 / G3)</name>
    <dbReference type="NCBI Taxonomy" id="412133"/>
    <lineage>
        <taxon>Eukaryota</taxon>
        <taxon>Metamonada</taxon>
        <taxon>Parabasalia</taxon>
        <taxon>Trichomonadida</taxon>
        <taxon>Trichomonadidae</taxon>
        <taxon>Trichomonas</taxon>
    </lineage>
</organism>
<reference evidence="5" key="1">
    <citation type="submission" date="2006-10" db="EMBL/GenBank/DDBJ databases">
        <authorList>
            <person name="Amadeo P."/>
            <person name="Zhao Q."/>
            <person name="Wortman J."/>
            <person name="Fraser-Liggett C."/>
            <person name="Carlton J."/>
        </authorList>
    </citation>
    <scope>NUCLEOTIDE SEQUENCE</scope>
    <source>
        <strain evidence="5">G3</strain>
    </source>
</reference>
<sequence>MSDYMEFKLLPDEPMSDNIFGPTNADLEYGEHEIFGSQFLQPEIGDEIDFEPEELPNAFDFQFDTSLDFLVFYKDIQIERIIYKSQPSPIHSANPIKSSNKIDFSSKEILFKWLEEHKQNPYPSLQEFVELESLTGLDKKRIRIFLTNYRSRFLKRAPKHGTENQKIGNRTLFKIYMKQ</sequence>
<dbReference type="SMART" id="SM00389">
    <property type="entry name" value="HOX"/>
    <property type="match status" value="1"/>
</dbReference>
<reference evidence="5" key="2">
    <citation type="journal article" date="2007" name="Science">
        <title>Draft genome sequence of the sexually transmitted pathogen Trichomonas vaginalis.</title>
        <authorList>
            <person name="Carlton J.M."/>
            <person name="Hirt R.P."/>
            <person name="Silva J.C."/>
            <person name="Delcher A.L."/>
            <person name="Schatz M."/>
            <person name="Zhao Q."/>
            <person name="Wortman J.R."/>
            <person name="Bidwell S.L."/>
            <person name="Alsmark U.C.M."/>
            <person name="Besteiro S."/>
            <person name="Sicheritz-Ponten T."/>
            <person name="Noel C.J."/>
            <person name="Dacks J.B."/>
            <person name="Foster P.G."/>
            <person name="Simillion C."/>
            <person name="Van de Peer Y."/>
            <person name="Miranda-Saavedra D."/>
            <person name="Barton G.J."/>
            <person name="Westrop G.D."/>
            <person name="Mueller S."/>
            <person name="Dessi D."/>
            <person name="Fiori P.L."/>
            <person name="Ren Q."/>
            <person name="Paulsen I."/>
            <person name="Zhang H."/>
            <person name="Bastida-Corcuera F.D."/>
            <person name="Simoes-Barbosa A."/>
            <person name="Brown M.T."/>
            <person name="Hayes R.D."/>
            <person name="Mukherjee M."/>
            <person name="Okumura C.Y."/>
            <person name="Schneider R."/>
            <person name="Smith A.J."/>
            <person name="Vanacova S."/>
            <person name="Villalvazo M."/>
            <person name="Haas B.J."/>
            <person name="Pertea M."/>
            <person name="Feldblyum T.V."/>
            <person name="Utterback T.R."/>
            <person name="Shu C.L."/>
            <person name="Osoegawa K."/>
            <person name="de Jong P.J."/>
            <person name="Hrdy I."/>
            <person name="Horvathova L."/>
            <person name="Zubacova Z."/>
            <person name="Dolezal P."/>
            <person name="Malik S.B."/>
            <person name="Logsdon J.M. Jr."/>
            <person name="Henze K."/>
            <person name="Gupta A."/>
            <person name="Wang C.C."/>
            <person name="Dunne R.L."/>
            <person name="Upcroft J.A."/>
            <person name="Upcroft P."/>
            <person name="White O."/>
            <person name="Salzberg S.L."/>
            <person name="Tang P."/>
            <person name="Chiu C.-H."/>
            <person name="Lee Y.-S."/>
            <person name="Embley T.M."/>
            <person name="Coombs G.H."/>
            <person name="Mottram J.C."/>
            <person name="Tachezy J."/>
            <person name="Fraser-Liggett C.M."/>
            <person name="Johnson P.J."/>
        </authorList>
    </citation>
    <scope>NUCLEOTIDE SEQUENCE [LARGE SCALE GENOMIC DNA]</scope>
    <source>
        <strain evidence="5">G3</strain>
    </source>
</reference>
<dbReference type="InterPro" id="IPR001356">
    <property type="entry name" value="HD"/>
</dbReference>
<dbReference type="VEuPathDB" id="TrichDB:TVAGG3_0276260"/>
<dbReference type="EMBL" id="DS113254">
    <property type="protein sequence ID" value="EAY15590.1"/>
    <property type="molecule type" value="Genomic_DNA"/>
</dbReference>
<dbReference type="InterPro" id="IPR009057">
    <property type="entry name" value="Homeodomain-like_sf"/>
</dbReference>
<dbReference type="Proteomes" id="UP000001542">
    <property type="component" value="Unassembled WGS sequence"/>
</dbReference>
<evidence type="ECO:0000259" key="4">
    <source>
        <dbReference type="SMART" id="SM00389"/>
    </source>
</evidence>
<accession>A2DVP8</accession>